<feature type="domain" description="Cadherin-like" evidence="2">
    <location>
        <begin position="614"/>
        <end position="709"/>
    </location>
</feature>
<dbReference type="InterPro" id="IPR025141">
    <property type="entry name" value="DUF4082"/>
</dbReference>
<proteinExistence type="predicted"/>
<dbReference type="Pfam" id="PF13313">
    <property type="entry name" value="DUF4082"/>
    <property type="match status" value="3"/>
</dbReference>
<dbReference type="Proteomes" id="UP001220530">
    <property type="component" value="Chromosome"/>
</dbReference>
<dbReference type="RefSeq" id="WP_282219354.1">
    <property type="nucleotide sequence ID" value="NZ_CP118246.1"/>
</dbReference>
<accession>A0ABY7YP41</accession>
<dbReference type="Pfam" id="PF17892">
    <property type="entry name" value="Cadherin_5"/>
    <property type="match status" value="3"/>
</dbReference>
<dbReference type="Gene3D" id="2.60.40.2810">
    <property type="match status" value="1"/>
</dbReference>
<sequence length="876" mass="87982">MTTDSWWRAIGSITFAAATLLSNDTDPNNDQLTLTGVNNPTGGTVSFDAQAQTVTFTPTAGFTGPASFAYSISDGRGGVGSALVNMDVAASVSTSSLFNPADTPSELSSTDPGQVNLGVKFVASAGGSITGIKYFKSANDNGTHTGSLWSSTGTLLASATFANETASGWQELTFSNPVPIAAGTTYVASYHSNGNYALTPNYFTTDKVSGLLTAPAAANGVFAYGSTNIFPAESFNATNYWVDVVMTSTASPNQAPIANADSGYTTPRNTALSLTAAALLANDNDPDADPISVTGVSGAVNGVATFDAQTNNVVFTPTTGYSGAASFVYAISDGRGGTASATVGLIVEAAPNNPPTATADTGLSTQRDLVLQIGAAALLANDTDPDGDPLTITGVSAAQNGTVSFDAQSNVVSFTPTANYTGAAGFTYAISDGRGGTSSTGVTLSVTPPPTGTGLFAANATPAVASVNDPNSVELGMRFTVASSGSISGVRFYKGAQNVGPHTGTLWTATGTQLGTVTFGNESASGWQSASFSSPIAVSGGTSYVVSYHTDSGYYAANSGYFSTATNNGPLTAPASTTGSGNGLYAYGTGTLFPTDTYNASNYWVDVYYEPGANVAPVANNDSGFTGQSNAALQLAASSLLANDTDGNGDPLSVTGVSAPTNGTVSFDAQTSTITFTPTTDYSGAAGFTYAISDGRGGTSSANVALTVTAAPVGTSLFSAAATPATTTVNDPNGVELGMKFTSSEAGTITGLRFYKGPQNTGTHTGTLWSATGTALGTLTFQGETASGWQTASFASPIAIDANTTYVASYHSNGFYSATPNGFGSEVTSGPLTAPSSASSGGNGLYAYGGASAFPTNSYNASNYYVDVIFNGQLAS</sequence>
<reference evidence="3 4" key="1">
    <citation type="submission" date="2023-02" db="EMBL/GenBank/DDBJ databases">
        <title>Devosia algicola sp. nov., isolated from the phycosphere of marine algae.</title>
        <authorList>
            <person name="Kim J.M."/>
            <person name="Lee J.K."/>
            <person name="Choi B.J."/>
            <person name="Bayburt H."/>
            <person name="Jeon C.O."/>
        </authorList>
    </citation>
    <scope>NUCLEOTIDE SEQUENCE [LARGE SCALE GENOMIC DNA]</scope>
    <source>
        <strain evidence="3 4">G20-9</strain>
    </source>
</reference>
<feature type="domain" description="DUF4082" evidence="1">
    <location>
        <begin position="722"/>
        <end position="866"/>
    </location>
</feature>
<evidence type="ECO:0000313" key="3">
    <source>
        <dbReference type="EMBL" id="WDR02952.1"/>
    </source>
</evidence>
<protein>
    <submittedName>
        <fullName evidence="3">DUF4082 domain-containing protein</fullName>
    </submittedName>
</protein>
<feature type="domain" description="DUF4082" evidence="1">
    <location>
        <begin position="460"/>
        <end position="605"/>
    </location>
</feature>
<evidence type="ECO:0000259" key="1">
    <source>
        <dbReference type="Pfam" id="PF13313"/>
    </source>
</evidence>
<evidence type="ECO:0000259" key="2">
    <source>
        <dbReference type="Pfam" id="PF17892"/>
    </source>
</evidence>
<name>A0ABY7YP41_9HYPH</name>
<organism evidence="3 4">
    <name type="scientific">Devosia algicola</name>
    <dbReference type="NCBI Taxonomy" id="3026418"/>
    <lineage>
        <taxon>Bacteria</taxon>
        <taxon>Pseudomonadati</taxon>
        <taxon>Pseudomonadota</taxon>
        <taxon>Alphaproteobacteria</taxon>
        <taxon>Hyphomicrobiales</taxon>
        <taxon>Devosiaceae</taxon>
        <taxon>Devosia</taxon>
    </lineage>
</organism>
<evidence type="ECO:0000313" key="4">
    <source>
        <dbReference type="Proteomes" id="UP001220530"/>
    </source>
</evidence>
<dbReference type="Pfam" id="PF17963">
    <property type="entry name" value="Big_9"/>
    <property type="match status" value="1"/>
</dbReference>
<feature type="domain" description="DUF4082" evidence="1">
    <location>
        <begin position="102"/>
        <end position="242"/>
    </location>
</feature>
<gene>
    <name evidence="3" type="ORF">PSQ19_01635</name>
</gene>
<keyword evidence="4" id="KW-1185">Reference proteome</keyword>
<dbReference type="EMBL" id="CP118246">
    <property type="protein sequence ID" value="WDR02952.1"/>
    <property type="molecule type" value="Genomic_DNA"/>
</dbReference>
<dbReference type="InterPro" id="IPR041690">
    <property type="entry name" value="Cadherin_5"/>
</dbReference>
<dbReference type="NCBIfam" id="NF012211">
    <property type="entry name" value="tand_rpt_95"/>
    <property type="match status" value="4"/>
</dbReference>
<feature type="domain" description="Cadherin-like" evidence="2">
    <location>
        <begin position="12"/>
        <end position="88"/>
    </location>
</feature>
<feature type="domain" description="Cadherin-like" evidence="2">
    <location>
        <begin position="352"/>
        <end position="447"/>
    </location>
</feature>
<dbReference type="Gene3D" id="2.60.40.3440">
    <property type="match status" value="3"/>
</dbReference>